<evidence type="ECO:0000256" key="2">
    <source>
        <dbReference type="SAM" id="Phobius"/>
    </source>
</evidence>
<name>A0A7X8SMW5_9BACT</name>
<evidence type="ECO:0000259" key="3">
    <source>
        <dbReference type="SMART" id="SM00672"/>
    </source>
</evidence>
<sequence length="331" mass="39387">MSKKVIFADLLNFRHTPVKLFYFINNVWSGIIVPHSLFKFRRKSYIKFDEEDTDYVYQRVNYYMKKNTTFHVSKNAFQLQNLKRSDHSSAYFFDLISSTKYFHPSLNIDFIFGDVIHIPNYPAIVKSRPISDTNENSILLKLNKIRHYNFISDWKKFEDKKDIVITRGDVFKNHKNRIFFLDKFFHHPKFDIGKVNPATPKNRDIIDDTYLKDKVTIEDQLNCKFIFCWEGNDVATSLKWVMSSNSIAVMPTPTMETWFMEGTLIPDYHYIHVKNDLSDLEEKIEYYSNNTDEALKIIANANQYVKQFLDTEREKKIELLVMEKYFSLSSQ</sequence>
<dbReference type="InterPro" id="IPR006598">
    <property type="entry name" value="CAP10"/>
</dbReference>
<feature type="transmembrane region" description="Helical" evidence="2">
    <location>
        <begin position="20"/>
        <end position="38"/>
    </location>
</feature>
<dbReference type="Pfam" id="PF05686">
    <property type="entry name" value="Glyco_transf_90"/>
    <property type="match status" value="1"/>
</dbReference>
<dbReference type="InterPro" id="IPR051091">
    <property type="entry name" value="O-Glucosyltr/Glycosyltrsf_90"/>
</dbReference>
<dbReference type="Proteomes" id="UP000585050">
    <property type="component" value="Unassembled WGS sequence"/>
</dbReference>
<keyword evidence="2" id="KW-0812">Transmembrane</keyword>
<reference evidence="4 5" key="1">
    <citation type="submission" date="2020-04" db="EMBL/GenBank/DDBJ databases">
        <title>Flammeovirga sp. SR4, a novel species isolated from seawater.</title>
        <authorList>
            <person name="Wang X."/>
        </authorList>
    </citation>
    <scope>NUCLEOTIDE SEQUENCE [LARGE SCALE GENOMIC DNA]</scope>
    <source>
        <strain evidence="4 5">SR4</strain>
    </source>
</reference>
<evidence type="ECO:0000313" key="4">
    <source>
        <dbReference type="EMBL" id="NLR93144.1"/>
    </source>
</evidence>
<keyword evidence="2" id="KW-0472">Membrane</keyword>
<gene>
    <name evidence="4" type="ORF">HGP29_18165</name>
</gene>
<accession>A0A7X8SMW5</accession>
<comment type="caution">
    <text evidence="4">The sequence shown here is derived from an EMBL/GenBank/DDBJ whole genome shotgun (WGS) entry which is preliminary data.</text>
</comment>
<keyword evidence="2" id="KW-1133">Transmembrane helix</keyword>
<keyword evidence="5" id="KW-1185">Reference proteome</keyword>
<organism evidence="4 5">
    <name type="scientific">Flammeovirga agarivorans</name>
    <dbReference type="NCBI Taxonomy" id="2726742"/>
    <lineage>
        <taxon>Bacteria</taxon>
        <taxon>Pseudomonadati</taxon>
        <taxon>Bacteroidota</taxon>
        <taxon>Cytophagia</taxon>
        <taxon>Cytophagales</taxon>
        <taxon>Flammeovirgaceae</taxon>
        <taxon>Flammeovirga</taxon>
    </lineage>
</organism>
<protein>
    <submittedName>
        <fullName evidence="4">Lipopolysaccharide biosynthesis protein</fullName>
    </submittedName>
</protein>
<evidence type="ECO:0000313" key="5">
    <source>
        <dbReference type="Proteomes" id="UP000585050"/>
    </source>
</evidence>
<dbReference type="EMBL" id="JABAIL010000005">
    <property type="protein sequence ID" value="NLR93144.1"/>
    <property type="molecule type" value="Genomic_DNA"/>
</dbReference>
<dbReference type="SMART" id="SM00672">
    <property type="entry name" value="CAP10"/>
    <property type="match status" value="1"/>
</dbReference>
<keyword evidence="1" id="KW-0808">Transferase</keyword>
<evidence type="ECO:0000256" key="1">
    <source>
        <dbReference type="ARBA" id="ARBA00022679"/>
    </source>
</evidence>
<dbReference type="RefSeq" id="WP_168883849.1">
    <property type="nucleotide sequence ID" value="NZ_JABAIL010000005.1"/>
</dbReference>
<dbReference type="AlphaFoldDB" id="A0A7X8SMW5"/>
<dbReference type="GO" id="GO:0016740">
    <property type="term" value="F:transferase activity"/>
    <property type="evidence" value="ECO:0007669"/>
    <property type="project" value="UniProtKB-KW"/>
</dbReference>
<dbReference type="PANTHER" id="PTHR12203:SF35">
    <property type="entry name" value="PROTEIN O-GLUCOSYLTRANSFERASE 1"/>
    <property type="match status" value="1"/>
</dbReference>
<feature type="domain" description="Glycosyl transferase CAP10" evidence="3">
    <location>
        <begin position="104"/>
        <end position="326"/>
    </location>
</feature>
<dbReference type="PANTHER" id="PTHR12203">
    <property type="entry name" value="KDEL LYS-ASP-GLU-LEU CONTAINING - RELATED"/>
    <property type="match status" value="1"/>
</dbReference>
<proteinExistence type="predicted"/>